<dbReference type="EMBL" id="JARXVE010000002">
    <property type="protein sequence ID" value="MDH6194572.1"/>
    <property type="molecule type" value="Genomic_DNA"/>
</dbReference>
<comment type="caution">
    <text evidence="5">The sequence shown here is derived from an EMBL/GenBank/DDBJ whole genome shotgun (WGS) entry which is preliminary data.</text>
</comment>
<evidence type="ECO:0000256" key="1">
    <source>
        <dbReference type="ARBA" id="ARBA00004370"/>
    </source>
</evidence>
<proteinExistence type="predicted"/>
<feature type="transmembrane region" description="Helical" evidence="4">
    <location>
        <begin position="61"/>
        <end position="83"/>
    </location>
</feature>
<comment type="subcellular location">
    <subcellularLocation>
        <location evidence="1">Membrane</location>
    </subcellularLocation>
</comment>
<feature type="region of interest" description="Disordered" evidence="3">
    <location>
        <begin position="1"/>
        <end position="51"/>
    </location>
</feature>
<evidence type="ECO:0000313" key="6">
    <source>
        <dbReference type="Proteomes" id="UP001160130"/>
    </source>
</evidence>
<keyword evidence="4" id="KW-0812">Transmembrane</keyword>
<gene>
    <name evidence="5" type="ORF">M2272_001201</name>
</gene>
<name>A0ABT6KV36_9MYCO</name>
<protein>
    <submittedName>
        <fullName evidence="5">Mce-associated membrane protein</fullName>
    </submittedName>
</protein>
<evidence type="ECO:0000256" key="3">
    <source>
        <dbReference type="SAM" id="MobiDB-lite"/>
    </source>
</evidence>
<accession>A0ABT6KV36</accession>
<organism evidence="5 6">
    <name type="scientific">Mycolicibacterium frederiksbergense</name>
    <dbReference type="NCBI Taxonomy" id="117567"/>
    <lineage>
        <taxon>Bacteria</taxon>
        <taxon>Bacillati</taxon>
        <taxon>Actinomycetota</taxon>
        <taxon>Actinomycetes</taxon>
        <taxon>Mycobacteriales</taxon>
        <taxon>Mycobacteriaceae</taxon>
        <taxon>Mycolicibacterium</taxon>
    </lineage>
</organism>
<keyword evidence="6" id="KW-1185">Reference proteome</keyword>
<feature type="compositionally biased region" description="Acidic residues" evidence="3">
    <location>
        <begin position="1"/>
        <end position="12"/>
    </location>
</feature>
<feature type="compositionally biased region" description="Acidic residues" evidence="3">
    <location>
        <begin position="29"/>
        <end position="39"/>
    </location>
</feature>
<dbReference type="RefSeq" id="WP_280831251.1">
    <property type="nucleotide sequence ID" value="NZ_JARXVE010000002.1"/>
</dbReference>
<dbReference type="Proteomes" id="UP001160130">
    <property type="component" value="Unassembled WGS sequence"/>
</dbReference>
<evidence type="ECO:0000256" key="2">
    <source>
        <dbReference type="ARBA" id="ARBA00023136"/>
    </source>
</evidence>
<evidence type="ECO:0000313" key="5">
    <source>
        <dbReference type="EMBL" id="MDH6194572.1"/>
    </source>
</evidence>
<keyword evidence="4" id="KW-1133">Transmembrane helix</keyword>
<keyword evidence="2 4" id="KW-0472">Membrane</keyword>
<reference evidence="5 6" key="1">
    <citation type="submission" date="2023-04" db="EMBL/GenBank/DDBJ databases">
        <title>Forest soil microbial communities from Buena Vista Peninsula, Colon Province, Panama.</title>
        <authorList>
            <person name="Bouskill N."/>
        </authorList>
    </citation>
    <scope>NUCLEOTIDE SEQUENCE [LARGE SCALE GENOMIC DNA]</scope>
    <source>
        <strain evidence="5 6">AC80</strain>
    </source>
</reference>
<dbReference type="PANTHER" id="PTHR37042">
    <property type="entry name" value="OUTER MEMBRANE PROTEIN RV1973"/>
    <property type="match status" value="1"/>
</dbReference>
<dbReference type="PANTHER" id="PTHR37042:SF4">
    <property type="entry name" value="OUTER MEMBRANE PROTEIN RV1973"/>
    <property type="match status" value="1"/>
</dbReference>
<evidence type="ECO:0000256" key="4">
    <source>
        <dbReference type="SAM" id="Phobius"/>
    </source>
</evidence>
<sequence>MTLDQEANETENADSPQAVEVEDAKAVEVEADAESDTADDGGSQTAQSAPASRPRNLLARLWFPLTLALALIASAALTCWFYFAQYRVDQQTGEAASQTVVDAATDGTVALLTYAPDTLDKDFTAAKSHLTGDFLSYYKQFTEDIVAPAAKEKSVKTTATVVRAAVSEIHPESAVVLVFVNQATTSAQNPNGSFTASSVKVGMNKIDGKWLISSFDPI</sequence>